<accession>A0ABQ0CT38</accession>
<reference evidence="4" key="1">
    <citation type="submission" date="2024-06" db="EMBL/GenBank/DDBJ databases">
        <title>Draft Genome Sequences of Epichloe bromicola Strains Isolated from Elymus ciliaris.</title>
        <authorList>
            <consortium name="Epichloe bromicola genome sequencing consortium"/>
            <person name="Miura A."/>
            <person name="Imano S."/>
            <person name="Ashida A."/>
            <person name="Sato I."/>
            <person name="Chiba S."/>
            <person name="Tanaka A."/>
            <person name="Camagna M."/>
            <person name="Takemoto D."/>
        </authorList>
    </citation>
    <scope>NUCLEOTIDE SEQUENCE [LARGE SCALE GENOMIC DNA]</scope>
    <source>
        <strain evidence="4">DP</strain>
    </source>
</reference>
<gene>
    <name evidence="3" type="primary">g4912</name>
    <name evidence="3" type="ORF">EsDP_00004912</name>
</gene>
<keyword evidence="4" id="KW-1185">Reference proteome</keyword>
<dbReference type="Gene3D" id="3.50.50.60">
    <property type="entry name" value="FAD/NAD(P)-binding domain"/>
    <property type="match status" value="2"/>
</dbReference>
<dbReference type="PANTHER" id="PTHR10632">
    <property type="entry name" value="SULFIDE:QUINONE OXIDOREDUCTASE"/>
    <property type="match status" value="1"/>
</dbReference>
<dbReference type="Pfam" id="PF07992">
    <property type="entry name" value="Pyr_redox_2"/>
    <property type="match status" value="1"/>
</dbReference>
<proteinExistence type="predicted"/>
<dbReference type="PANTHER" id="PTHR10632:SF2">
    <property type="entry name" value="SULFIDE:QUINONE OXIDOREDUCTASE, MITOCHONDRIAL"/>
    <property type="match status" value="1"/>
</dbReference>
<evidence type="ECO:0000259" key="2">
    <source>
        <dbReference type="Pfam" id="PF07992"/>
    </source>
</evidence>
<evidence type="ECO:0000313" key="3">
    <source>
        <dbReference type="EMBL" id="GAB0136617.1"/>
    </source>
</evidence>
<comment type="caution">
    <text evidence="3">The sequence shown here is derived from an EMBL/GenBank/DDBJ whole genome shotgun (WGS) entry which is preliminary data.</text>
</comment>
<feature type="region of interest" description="Disordered" evidence="1">
    <location>
        <begin position="1"/>
        <end position="42"/>
    </location>
</feature>
<sequence>MWRQQGKQLAGNSSSSITRRLASHPSSRPAPRRLATASPVAPVAPASSSHRVVVVGAGTAGLSISHQLLRTGKFGERDVAVVDPSTWHHYQPGWTLVGGGLKSKEELRRKTDDLMDPRLRLYKSGVARVVPGESSVALRDGTTLSYEQLVVAPGLRIDYGAIDGLAEALRDPDSAVSTVYSYDTCDKAFRTVENLSSGTAIFTQPAGVIKCAGAPQKVMWLALDYWRRAGLYSCPPEGSAKPAAASKIHVSFATGLPAMFAVPKYAASLEELRVERGVEGLFQHDLVAVKGNEATFARPDGAASVTRHFDLLHVTPKMGPPGFIRESSIGNDAGYVDVDDHTLRHKTFPNIWSAGDASSLPTSKTAAAVTAEAPVLVRNLTRALDGLGPDASYDGYTSCPLLTEYGKVLLAEFKYGGEPKETFGSWLGIDQAVPRHAFYHLKKDFFPWVYYASLVKGTWGGPKGWIN</sequence>
<organism evidence="3 4">
    <name type="scientific">Epichloe bromicola</name>
    <dbReference type="NCBI Taxonomy" id="79588"/>
    <lineage>
        <taxon>Eukaryota</taxon>
        <taxon>Fungi</taxon>
        <taxon>Dikarya</taxon>
        <taxon>Ascomycota</taxon>
        <taxon>Pezizomycotina</taxon>
        <taxon>Sordariomycetes</taxon>
        <taxon>Hypocreomycetidae</taxon>
        <taxon>Hypocreales</taxon>
        <taxon>Clavicipitaceae</taxon>
        <taxon>Epichloe</taxon>
    </lineage>
</organism>
<dbReference type="SUPFAM" id="SSF51905">
    <property type="entry name" value="FAD/NAD(P)-binding domain"/>
    <property type="match status" value="2"/>
</dbReference>
<dbReference type="InterPro" id="IPR036188">
    <property type="entry name" value="FAD/NAD-bd_sf"/>
</dbReference>
<feature type="compositionally biased region" description="Polar residues" evidence="1">
    <location>
        <begin position="1"/>
        <end position="18"/>
    </location>
</feature>
<dbReference type="Proteomes" id="UP001562357">
    <property type="component" value="Unassembled WGS sequence"/>
</dbReference>
<evidence type="ECO:0000256" key="1">
    <source>
        <dbReference type="SAM" id="MobiDB-lite"/>
    </source>
</evidence>
<dbReference type="InterPro" id="IPR015904">
    <property type="entry name" value="Sulphide_quinone_reductase"/>
</dbReference>
<protein>
    <recommendedName>
        <fullName evidence="2">FAD/NAD(P)-binding domain-containing protein</fullName>
    </recommendedName>
</protein>
<evidence type="ECO:0000313" key="4">
    <source>
        <dbReference type="Proteomes" id="UP001562357"/>
    </source>
</evidence>
<name>A0ABQ0CT38_9HYPO</name>
<dbReference type="InterPro" id="IPR023753">
    <property type="entry name" value="FAD/NAD-binding_dom"/>
</dbReference>
<dbReference type="EMBL" id="BAAFGZ010000207">
    <property type="protein sequence ID" value="GAB0136617.1"/>
    <property type="molecule type" value="Genomic_DNA"/>
</dbReference>
<feature type="domain" description="FAD/NAD(P)-binding" evidence="2">
    <location>
        <begin position="51"/>
        <end position="167"/>
    </location>
</feature>